<comment type="similarity">
    <text evidence="2">Belongs to the CLASP family.</text>
</comment>
<dbReference type="GO" id="GO:0090307">
    <property type="term" value="P:mitotic spindle assembly"/>
    <property type="evidence" value="ECO:0007669"/>
    <property type="project" value="TreeGrafter"/>
</dbReference>
<feature type="domain" description="TOG" evidence="8">
    <location>
        <begin position="1"/>
        <end position="228"/>
    </location>
</feature>
<proteinExistence type="inferred from homology"/>
<dbReference type="OrthoDB" id="46159at2759"/>
<organism evidence="9 10">
    <name type="scientific">Wickerhamomyces mucosus</name>
    <dbReference type="NCBI Taxonomy" id="1378264"/>
    <lineage>
        <taxon>Eukaryota</taxon>
        <taxon>Fungi</taxon>
        <taxon>Dikarya</taxon>
        <taxon>Ascomycota</taxon>
        <taxon>Saccharomycotina</taxon>
        <taxon>Saccharomycetes</taxon>
        <taxon>Phaffomycetales</taxon>
        <taxon>Wickerhamomycetaceae</taxon>
        <taxon>Wickerhamomyces</taxon>
    </lineage>
</organism>
<dbReference type="SMART" id="SM01349">
    <property type="entry name" value="TOG"/>
    <property type="match status" value="2"/>
</dbReference>
<feature type="domain" description="TOG" evidence="8">
    <location>
        <begin position="305"/>
        <end position="542"/>
    </location>
</feature>
<evidence type="ECO:0000256" key="7">
    <source>
        <dbReference type="SAM" id="MobiDB-lite"/>
    </source>
</evidence>
<evidence type="ECO:0000256" key="3">
    <source>
        <dbReference type="ARBA" id="ARBA00016012"/>
    </source>
</evidence>
<evidence type="ECO:0000256" key="2">
    <source>
        <dbReference type="ARBA" id="ARBA00009549"/>
    </source>
</evidence>
<keyword evidence="4" id="KW-0132">Cell division</keyword>
<dbReference type="InterPro" id="IPR016024">
    <property type="entry name" value="ARM-type_fold"/>
</dbReference>
<feature type="region of interest" description="Disordered" evidence="7">
    <location>
        <begin position="539"/>
        <end position="602"/>
    </location>
</feature>
<dbReference type="GO" id="GO:0060172">
    <property type="term" value="P:astral microtubule depolymerization"/>
    <property type="evidence" value="ECO:0007669"/>
    <property type="project" value="TreeGrafter"/>
</dbReference>
<keyword evidence="5" id="KW-0493">Microtubule</keyword>
<evidence type="ECO:0000313" key="9">
    <source>
        <dbReference type="EMBL" id="KAH3669179.1"/>
    </source>
</evidence>
<dbReference type="EMBL" id="JAEUBF010001336">
    <property type="protein sequence ID" value="KAH3669179.1"/>
    <property type="molecule type" value="Genomic_DNA"/>
</dbReference>
<evidence type="ECO:0000256" key="4">
    <source>
        <dbReference type="ARBA" id="ARBA00022618"/>
    </source>
</evidence>
<feature type="compositionally biased region" description="Polar residues" evidence="7">
    <location>
        <begin position="572"/>
        <end position="584"/>
    </location>
</feature>
<accession>A0A9P8PDB3</accession>
<dbReference type="Pfam" id="PF12348">
    <property type="entry name" value="CLASP_N"/>
    <property type="match status" value="2"/>
</dbReference>
<dbReference type="GO" id="GO:0005876">
    <property type="term" value="C:spindle microtubule"/>
    <property type="evidence" value="ECO:0007669"/>
    <property type="project" value="TreeGrafter"/>
</dbReference>
<evidence type="ECO:0000259" key="8">
    <source>
        <dbReference type="SMART" id="SM01349"/>
    </source>
</evidence>
<comment type="subcellular location">
    <subcellularLocation>
        <location evidence="1">Cytoplasm</location>
        <location evidence="1">Cytoskeleton</location>
        <location evidence="1">Spindle</location>
    </subcellularLocation>
</comment>
<dbReference type="GO" id="GO:0005815">
    <property type="term" value="C:microtubule organizing center"/>
    <property type="evidence" value="ECO:0007669"/>
    <property type="project" value="TreeGrafter"/>
</dbReference>
<dbReference type="PANTHER" id="PTHR21567">
    <property type="entry name" value="CLASP"/>
    <property type="match status" value="1"/>
</dbReference>
<evidence type="ECO:0000256" key="1">
    <source>
        <dbReference type="ARBA" id="ARBA00004186"/>
    </source>
</evidence>
<dbReference type="GO" id="GO:0008017">
    <property type="term" value="F:microtubule binding"/>
    <property type="evidence" value="ECO:0007669"/>
    <property type="project" value="TreeGrafter"/>
</dbReference>
<evidence type="ECO:0000313" key="10">
    <source>
        <dbReference type="Proteomes" id="UP000769528"/>
    </source>
</evidence>
<dbReference type="Proteomes" id="UP000769528">
    <property type="component" value="Unassembled WGS sequence"/>
</dbReference>
<sequence length="1428" mass="162171">MLEYSADDIYSIVSSHGNTMETKLKVLLNLKQHIKKDFVDLAEVPRYFEALKISNKSSDYQYSSTAFSTICHLVKRVGMQDPNALRASSKVVLPIVVSKLLDEKSNIRQQAKKTLETYWLATPSIVELYIKDSSLIHSNPRIRSEAIIFLSDLIELSKNFNFFEFLPNLVNLLKDDNSDVIKNVEVLLIKYYTLNNSKTSDLVKELKNQKIERKQAVPILKEVDTASANVYYIESKTSGIPKSTIDTFSNITKSRRAATSLGSRNSISLSSQVSTSAASNDLATLLDRIPNSKLDESLKPIILHSLSELKKETEPLLRPFSGKETEFNWGDREKTIIKFRSIISGNSGKFPEELVQAVRMLQDGICKTISSLRTTLSSNGCQLVKELAVYLNKHIDPIAEHLFQPLAALTSSTKRIASNNAYGSLCALLTNTSFNSRILNQCYSLYQDKNTQPRLYSSTFLQIFILKHASKFDSSNMETITTWISKGVADPNTTVRESMRLTFWLFYRKYNDIGERIYLKQDISVRKALDRAKPRDIASLSVSSTNSSSSLNERKRPSVREFVASKRDIRRSSSGPPTIQNGNESLEIGTTEAPGSSELGRPYRIGAPQRIARAVSSGNNSSKFEPLQKQLSKGSVRTESKWPSLTAQEPIERTKQIDDSLPVDDEIELIKKNLKSSLTRERVEGVRALEKLLLETNANVSDLSQIMGNLIILDVTLLKPLLHISQFYEMLDISLSLKILAVNKEGPDILIAKFGEVEVARNLVSLIQLLDSLRFDTAPATMFHIKHKNLLLNFAIQNLYKISLSDNFTPSDLLFKELCRVIFPLSISDYSRYDELVVQLHELNSILFQESIDHSSNYVKSRISSIIEDFKDDLLIRNENSGSEITENALNEMTMINPGQKKATDPTLSIKPGFHSDMTMILPKPKSPPQIDDSTKDIIMDERETDITKFDYMSDIFISKDDSLNPKLTHKNEKHFSNTQDVDSVKSRESIGTNDHLADRKKESVSNVVQEDENIEQKPEINIEGQVTKIEPSQFDVTTITPKNSNSSGLPFPAPVTNSRTNSPFMDTNENDIIDQQNFSDEATHSITDQINNIYISPEKKSIEISTKTNRKSITEIIKETDPFFTTKKNQVIIFEDKSSLEIYNLKRIRRLADFEIAKIEQSNGDTEVSVNLFLELIDNFNKDSVTTESIDRMMKALHFSVKLDGTVVWLKQGGFTLIISSVLNYFNTSVNITKELCFKGLIILKELLIINDYLSNMIDLTEGLSIWNILTMIVENLQDFRNEIYIMVHELTDSLIQLNIPRFQKHVIKKSISLLEEMKQKISASFLLLTLTKILEQESNITSEDIKEIDRVIFKYLSSEETEIRRLTIIAYSKFKRKLQDLDSNDINGKGKIYDDEQQNPTEDIMKEVFDRLSPPERKLVDYYCKN</sequence>
<reference evidence="9" key="1">
    <citation type="journal article" date="2021" name="Open Biol.">
        <title>Shared evolutionary footprints suggest mitochondrial oxidative damage underlies multiple complex I losses in fungi.</title>
        <authorList>
            <person name="Schikora-Tamarit M.A."/>
            <person name="Marcet-Houben M."/>
            <person name="Nosek J."/>
            <person name="Gabaldon T."/>
        </authorList>
    </citation>
    <scope>NUCLEOTIDE SEQUENCE</scope>
    <source>
        <strain evidence="9">CBS6341</strain>
    </source>
</reference>
<feature type="region of interest" description="Disordered" evidence="7">
    <location>
        <begin position="615"/>
        <end position="643"/>
    </location>
</feature>
<dbReference type="InterPro" id="IPR024395">
    <property type="entry name" value="CLASP_N_dom"/>
</dbReference>
<reference evidence="9" key="2">
    <citation type="submission" date="2021-01" db="EMBL/GenBank/DDBJ databases">
        <authorList>
            <person name="Schikora-Tamarit M.A."/>
        </authorList>
    </citation>
    <scope>NUCLEOTIDE SEQUENCE</scope>
    <source>
        <strain evidence="9">CBS6341</strain>
    </source>
</reference>
<keyword evidence="10" id="KW-1185">Reference proteome</keyword>
<feature type="compositionally biased region" description="Low complexity" evidence="7">
    <location>
        <begin position="539"/>
        <end position="551"/>
    </location>
</feature>
<keyword evidence="6" id="KW-0498">Mitosis</keyword>
<gene>
    <name evidence="9" type="ORF">WICMUC_005018</name>
</gene>
<dbReference type="InterPro" id="IPR011989">
    <property type="entry name" value="ARM-like"/>
</dbReference>
<evidence type="ECO:0000256" key="6">
    <source>
        <dbReference type="ARBA" id="ARBA00022776"/>
    </source>
</evidence>
<protein>
    <recommendedName>
        <fullName evidence="3">Protein STU1</fullName>
    </recommendedName>
</protein>
<dbReference type="PANTHER" id="PTHR21567:SF9">
    <property type="entry name" value="CLIP-ASSOCIATING PROTEIN"/>
    <property type="match status" value="1"/>
</dbReference>
<dbReference type="Gene3D" id="1.25.10.10">
    <property type="entry name" value="Leucine-rich Repeat Variant"/>
    <property type="match status" value="2"/>
</dbReference>
<name>A0A9P8PDB3_9ASCO</name>
<dbReference type="GO" id="GO:0005881">
    <property type="term" value="C:cytoplasmic microtubule"/>
    <property type="evidence" value="ECO:0007669"/>
    <property type="project" value="TreeGrafter"/>
</dbReference>
<dbReference type="GO" id="GO:1990023">
    <property type="term" value="C:mitotic spindle midzone"/>
    <property type="evidence" value="ECO:0007669"/>
    <property type="project" value="TreeGrafter"/>
</dbReference>
<dbReference type="GO" id="GO:0051301">
    <property type="term" value="P:cell division"/>
    <property type="evidence" value="ECO:0007669"/>
    <property type="project" value="UniProtKB-KW"/>
</dbReference>
<keyword evidence="6" id="KW-0131">Cell cycle</keyword>
<feature type="compositionally biased region" description="Polar residues" evidence="7">
    <location>
        <begin position="616"/>
        <end position="643"/>
    </location>
</feature>
<feature type="compositionally biased region" description="Basic and acidic residues" evidence="7">
    <location>
        <begin position="552"/>
        <end position="571"/>
    </location>
</feature>
<dbReference type="SUPFAM" id="SSF48371">
    <property type="entry name" value="ARM repeat"/>
    <property type="match status" value="1"/>
</dbReference>
<comment type="caution">
    <text evidence="9">The sequence shown here is derived from an EMBL/GenBank/DDBJ whole genome shotgun (WGS) entry which is preliminary data.</text>
</comment>
<dbReference type="InterPro" id="IPR034085">
    <property type="entry name" value="TOG"/>
</dbReference>
<evidence type="ECO:0000256" key="5">
    <source>
        <dbReference type="ARBA" id="ARBA00022701"/>
    </source>
</evidence>
<feature type="region of interest" description="Disordered" evidence="7">
    <location>
        <begin position="979"/>
        <end position="1012"/>
    </location>
</feature>